<protein>
    <recommendedName>
        <fullName evidence="3">BioF2-like acetyltransferase domain-containing protein</fullName>
    </recommendedName>
</protein>
<name>A0ABR8WMH7_9FLAO</name>
<organism evidence="1 2">
    <name type="scientific">Kaistella pullorum</name>
    <dbReference type="NCBI Taxonomy" id="2763074"/>
    <lineage>
        <taxon>Bacteria</taxon>
        <taxon>Pseudomonadati</taxon>
        <taxon>Bacteroidota</taxon>
        <taxon>Flavobacteriia</taxon>
        <taxon>Flavobacteriales</taxon>
        <taxon>Weeksellaceae</taxon>
        <taxon>Chryseobacterium group</taxon>
        <taxon>Kaistella</taxon>
    </lineage>
</organism>
<keyword evidence="2" id="KW-1185">Reference proteome</keyword>
<evidence type="ECO:0000313" key="1">
    <source>
        <dbReference type="EMBL" id="MBD8018260.1"/>
    </source>
</evidence>
<dbReference type="InterPro" id="IPR016181">
    <property type="entry name" value="Acyl_CoA_acyltransferase"/>
</dbReference>
<sequence>MIKRLIGSDIDLMAYSRCIENSFQQNFYADPAVLDLNCERWELLVCGDYEYVMPVPVTVKFGFRFVAMPLFIQQLGIFGKDDDAQVNLLFYRKLVKNYAVQTYAFNERNSLDVVLPTRKNYVIAKQDYDFLSRKGFKKGRKSDIKKISGLEMSSKMADIETFEFIQTHFKGLNKTDEIRSFVQFLRKYSSKLHFRHVYAGEKLVSVAVLTETDQSFGLLALINDENFKNLNASTFVVNEFLKNNIADKALDFMGGNIRGIELFFKSFGAVMTTYPVIQHSRSALLKNLFKAKFLR</sequence>
<dbReference type="RefSeq" id="WP_251833454.1">
    <property type="nucleotide sequence ID" value="NZ_JACSPS010000002.1"/>
</dbReference>
<evidence type="ECO:0008006" key="3">
    <source>
        <dbReference type="Google" id="ProtNLM"/>
    </source>
</evidence>
<proteinExistence type="predicted"/>
<dbReference type="Proteomes" id="UP000626242">
    <property type="component" value="Unassembled WGS sequence"/>
</dbReference>
<dbReference type="EMBL" id="JACSPS010000002">
    <property type="protein sequence ID" value="MBD8018260.1"/>
    <property type="molecule type" value="Genomic_DNA"/>
</dbReference>
<dbReference type="SUPFAM" id="SSF55729">
    <property type="entry name" value="Acyl-CoA N-acyltransferases (Nat)"/>
    <property type="match status" value="1"/>
</dbReference>
<gene>
    <name evidence="1" type="ORF">H9628_07225</name>
</gene>
<comment type="caution">
    <text evidence="1">The sequence shown here is derived from an EMBL/GenBank/DDBJ whole genome shotgun (WGS) entry which is preliminary data.</text>
</comment>
<accession>A0ABR8WMH7</accession>
<reference evidence="1 2" key="1">
    <citation type="submission" date="2020-08" db="EMBL/GenBank/DDBJ databases">
        <title>A Genomic Blueprint of the Chicken Gut Microbiome.</title>
        <authorList>
            <person name="Gilroy R."/>
            <person name="Ravi A."/>
            <person name="Getino M."/>
            <person name="Pursley I."/>
            <person name="Horton D.L."/>
            <person name="Alikhan N.-F."/>
            <person name="Baker D."/>
            <person name="Gharbi K."/>
            <person name="Hall N."/>
            <person name="Watson M."/>
            <person name="Adriaenssens E.M."/>
            <person name="Foster-Nyarko E."/>
            <person name="Jarju S."/>
            <person name="Secka A."/>
            <person name="Antonio M."/>
            <person name="Oren A."/>
            <person name="Chaudhuri R."/>
            <person name="La Ragione R.M."/>
            <person name="Hildebrand F."/>
            <person name="Pallen M.J."/>
        </authorList>
    </citation>
    <scope>NUCLEOTIDE SEQUENCE [LARGE SCALE GENOMIC DNA]</scope>
    <source>
        <strain evidence="1 2">Sa1CVA4</strain>
    </source>
</reference>
<evidence type="ECO:0000313" key="2">
    <source>
        <dbReference type="Proteomes" id="UP000626242"/>
    </source>
</evidence>